<keyword evidence="1" id="KW-0472">Membrane</keyword>
<keyword evidence="3" id="KW-1185">Reference proteome</keyword>
<organism evidence="2 3">
    <name type="scientific">Sphaeroforma arctica JP610</name>
    <dbReference type="NCBI Taxonomy" id="667725"/>
    <lineage>
        <taxon>Eukaryota</taxon>
        <taxon>Ichthyosporea</taxon>
        <taxon>Ichthyophonida</taxon>
        <taxon>Sphaeroforma</taxon>
    </lineage>
</organism>
<gene>
    <name evidence="2" type="ORF">SARC_12689</name>
</gene>
<evidence type="ECO:0000313" key="2">
    <source>
        <dbReference type="EMBL" id="KNC74772.1"/>
    </source>
</evidence>
<keyword evidence="1" id="KW-0812">Transmembrane</keyword>
<dbReference type="Proteomes" id="UP000054560">
    <property type="component" value="Unassembled WGS sequence"/>
</dbReference>
<dbReference type="EMBL" id="KQ244102">
    <property type="protein sequence ID" value="KNC74772.1"/>
    <property type="molecule type" value="Genomic_DNA"/>
</dbReference>
<dbReference type="STRING" id="667725.A0A0L0FDD6"/>
<dbReference type="AlphaFoldDB" id="A0A0L0FDD6"/>
<feature type="non-terminal residue" evidence="2">
    <location>
        <position position="143"/>
    </location>
</feature>
<keyword evidence="1" id="KW-1133">Transmembrane helix</keyword>
<dbReference type="RefSeq" id="XP_014148674.1">
    <property type="nucleotide sequence ID" value="XM_014293199.1"/>
</dbReference>
<name>A0A0L0FDD6_9EUKA</name>
<sequence>MTNTDAQTSAVVGAILKSDQETGEKREAYALDDTIVDTTSTASGLDDATAKTATAKPASNALGKKSTVFMTKEERATGAVGWSVYRSYIRNAGGMWTFSVLLFCLFMERATYIMADWWLAMWSSAETGPPDNNIARAVGLPAG</sequence>
<evidence type="ECO:0000256" key="1">
    <source>
        <dbReference type="SAM" id="Phobius"/>
    </source>
</evidence>
<accession>A0A0L0FDD6</accession>
<feature type="transmembrane region" description="Helical" evidence="1">
    <location>
        <begin position="95"/>
        <end position="115"/>
    </location>
</feature>
<reference evidence="2 3" key="1">
    <citation type="submission" date="2011-02" db="EMBL/GenBank/DDBJ databases">
        <title>The Genome Sequence of Sphaeroforma arctica JP610.</title>
        <authorList>
            <consortium name="The Broad Institute Genome Sequencing Platform"/>
            <person name="Russ C."/>
            <person name="Cuomo C."/>
            <person name="Young S.K."/>
            <person name="Zeng Q."/>
            <person name="Gargeya S."/>
            <person name="Alvarado L."/>
            <person name="Berlin A."/>
            <person name="Chapman S.B."/>
            <person name="Chen Z."/>
            <person name="Freedman E."/>
            <person name="Gellesch M."/>
            <person name="Goldberg J."/>
            <person name="Griggs A."/>
            <person name="Gujja S."/>
            <person name="Heilman E."/>
            <person name="Heiman D."/>
            <person name="Howarth C."/>
            <person name="Mehta T."/>
            <person name="Neiman D."/>
            <person name="Pearson M."/>
            <person name="Roberts A."/>
            <person name="Saif S."/>
            <person name="Shea T."/>
            <person name="Shenoy N."/>
            <person name="Sisk P."/>
            <person name="Stolte C."/>
            <person name="Sykes S."/>
            <person name="White J."/>
            <person name="Yandava C."/>
            <person name="Burger G."/>
            <person name="Gray M.W."/>
            <person name="Holland P.W.H."/>
            <person name="King N."/>
            <person name="Lang F.B.F."/>
            <person name="Roger A.J."/>
            <person name="Ruiz-Trillo I."/>
            <person name="Haas B."/>
            <person name="Nusbaum C."/>
            <person name="Birren B."/>
        </authorList>
    </citation>
    <scope>NUCLEOTIDE SEQUENCE [LARGE SCALE GENOMIC DNA]</scope>
    <source>
        <strain evidence="2 3">JP610</strain>
    </source>
</reference>
<evidence type="ECO:0008006" key="4">
    <source>
        <dbReference type="Google" id="ProtNLM"/>
    </source>
</evidence>
<dbReference type="GeneID" id="25913193"/>
<evidence type="ECO:0000313" key="3">
    <source>
        <dbReference type="Proteomes" id="UP000054560"/>
    </source>
</evidence>
<protein>
    <recommendedName>
        <fullName evidence="4">ABC transmembrane type-1 domain-containing protein</fullName>
    </recommendedName>
</protein>
<proteinExistence type="predicted"/>